<comment type="caution">
    <text evidence="2">The sequence shown here is derived from an EMBL/GenBank/DDBJ whole genome shotgun (WGS) entry which is preliminary data.</text>
</comment>
<evidence type="ECO:0000259" key="1">
    <source>
        <dbReference type="SMART" id="SM00471"/>
    </source>
</evidence>
<evidence type="ECO:0000313" key="3">
    <source>
        <dbReference type="Proteomes" id="UP000654370"/>
    </source>
</evidence>
<organism evidence="2 3">
    <name type="scientific">Mortierella isabellina</name>
    <name type="common">Filamentous fungus</name>
    <name type="synonym">Umbelopsis isabellina</name>
    <dbReference type="NCBI Taxonomy" id="91625"/>
    <lineage>
        <taxon>Eukaryota</taxon>
        <taxon>Fungi</taxon>
        <taxon>Fungi incertae sedis</taxon>
        <taxon>Mucoromycota</taxon>
        <taxon>Mucoromycotina</taxon>
        <taxon>Umbelopsidomycetes</taxon>
        <taxon>Umbelopsidales</taxon>
        <taxon>Umbelopsidaceae</taxon>
        <taxon>Umbelopsis</taxon>
    </lineage>
</organism>
<dbReference type="EMBL" id="JAEPQZ010000010">
    <property type="protein sequence ID" value="KAG2176387.1"/>
    <property type="molecule type" value="Genomic_DNA"/>
</dbReference>
<dbReference type="PANTHER" id="PTHR33594:SF1">
    <property type="entry name" value="HD_PDEASE DOMAIN-CONTAINING PROTEIN"/>
    <property type="match status" value="1"/>
</dbReference>
<dbReference type="Gene3D" id="1.20.58.1910">
    <property type="match status" value="1"/>
</dbReference>
<proteinExistence type="predicted"/>
<dbReference type="InterPro" id="IPR003607">
    <property type="entry name" value="HD/PDEase_dom"/>
</dbReference>
<keyword evidence="3" id="KW-1185">Reference proteome</keyword>
<gene>
    <name evidence="2" type="ORF">INT43_005621</name>
</gene>
<name>A0A8H7PLV0_MORIS</name>
<reference evidence="2" key="1">
    <citation type="submission" date="2020-12" db="EMBL/GenBank/DDBJ databases">
        <title>Metabolic potential, ecology and presence of endohyphal bacteria is reflected in genomic diversity of Mucoromycotina.</title>
        <authorList>
            <person name="Muszewska A."/>
            <person name="Okrasinska A."/>
            <person name="Steczkiewicz K."/>
            <person name="Drgas O."/>
            <person name="Orlowska M."/>
            <person name="Perlinska-Lenart U."/>
            <person name="Aleksandrzak-Piekarczyk T."/>
            <person name="Szatraj K."/>
            <person name="Zielenkiewicz U."/>
            <person name="Pilsyk S."/>
            <person name="Malc E."/>
            <person name="Mieczkowski P."/>
            <person name="Kruszewska J.S."/>
            <person name="Biernat P."/>
            <person name="Pawlowska J."/>
        </authorList>
    </citation>
    <scope>NUCLEOTIDE SEQUENCE</scope>
    <source>
        <strain evidence="2">WA0000067209</strain>
    </source>
</reference>
<accession>A0A8H7PLV0</accession>
<dbReference type="Gene3D" id="1.10.472.50">
    <property type="entry name" value="HD-domain/PDEase-like"/>
    <property type="match status" value="1"/>
</dbReference>
<evidence type="ECO:0000313" key="2">
    <source>
        <dbReference type="EMBL" id="KAG2176387.1"/>
    </source>
</evidence>
<dbReference type="Proteomes" id="UP000654370">
    <property type="component" value="Unassembled WGS sequence"/>
</dbReference>
<dbReference type="SUPFAM" id="SSF109604">
    <property type="entry name" value="HD-domain/PDEase-like"/>
    <property type="match status" value="1"/>
</dbReference>
<dbReference type="InterPro" id="IPR006674">
    <property type="entry name" value="HD_domain"/>
</dbReference>
<sequence length="233" mass="26482">MTADTVIHKAEDMVKEYMSRFDSSHDYLHVDRVRRTALHIAKLNGGDLEIVELAALFHDVADAKYAQNHVRYRTGSEIVIEFLLQSGYDHARARLVGRIVDNIGFRKELGWSSNDDPEFISWRESCLEMHAVQDADKLDAIGAFGVLRCAAFSGARNIALFNPADAPIEGMTKEQYEQQTASGGGSSINHFHEKLFKLKFMMRTPTGQKMAEKRHQFMHDFVDQIQQEYALTT</sequence>
<dbReference type="SMART" id="SM00471">
    <property type="entry name" value="HDc"/>
    <property type="match status" value="1"/>
</dbReference>
<feature type="domain" description="HD/PDEase" evidence="1">
    <location>
        <begin position="22"/>
        <end position="150"/>
    </location>
</feature>
<dbReference type="AlphaFoldDB" id="A0A8H7PLV0"/>
<dbReference type="PANTHER" id="PTHR33594">
    <property type="entry name" value="SUPERFAMILY HYDROLASE, PUTATIVE (AFU_ORTHOLOGUE AFUA_1G03035)-RELATED"/>
    <property type="match status" value="1"/>
</dbReference>
<dbReference type="Pfam" id="PF01966">
    <property type="entry name" value="HD"/>
    <property type="match status" value="1"/>
</dbReference>
<dbReference type="OrthoDB" id="16547at2759"/>
<protein>
    <recommendedName>
        <fullName evidence="1">HD/PDEase domain-containing protein</fullName>
    </recommendedName>
</protein>
<dbReference type="CDD" id="cd00077">
    <property type="entry name" value="HDc"/>
    <property type="match status" value="1"/>
</dbReference>